<keyword evidence="1" id="KW-1133">Transmembrane helix</keyword>
<keyword evidence="1" id="KW-0812">Transmembrane</keyword>
<dbReference type="EMBL" id="WPCU01000003">
    <property type="protein sequence ID" value="MVA74647.1"/>
    <property type="molecule type" value="Genomic_DNA"/>
</dbReference>
<name>A0A6A9UTW8_9ACTN</name>
<protein>
    <recommendedName>
        <fullName evidence="4">DUF3137 domain-containing protein</fullName>
    </recommendedName>
</protein>
<gene>
    <name evidence="2" type="ORF">GC722_01145</name>
</gene>
<feature type="transmembrane region" description="Helical" evidence="1">
    <location>
        <begin position="62"/>
        <end position="83"/>
    </location>
</feature>
<feature type="transmembrane region" description="Helical" evidence="1">
    <location>
        <begin position="35"/>
        <end position="56"/>
    </location>
</feature>
<evidence type="ECO:0000313" key="2">
    <source>
        <dbReference type="EMBL" id="MVA74647.1"/>
    </source>
</evidence>
<reference evidence="2 3" key="1">
    <citation type="submission" date="2019-12" db="EMBL/GenBank/DDBJ databases">
        <title>Auraticoccus cholistani sp. nov., an actinomycete isolated from soil of Cholistan desert.</title>
        <authorList>
            <person name="Cheema M.T."/>
        </authorList>
    </citation>
    <scope>NUCLEOTIDE SEQUENCE [LARGE SCALE GENOMIC DNA]</scope>
    <source>
        <strain evidence="2 3">F435</strain>
    </source>
</reference>
<sequence length="292" mass="31292">MPLDLAALERTPTAEEVKRVRSGSRPGPANPVARMLLVAMLSGSVVMAAILLWVLGSEHGPVVAGVVTGLVLAAQVGSSIFLYRRIDGSAWRDRAKLAAFARDNGLDADLQPSSTTVPGRVLAHPSAKITRRWRRRVRPAWEVGVVSHRADKAPQPRLSRYVALDGGRRLPELLVTATGPARRPTSQQTTAVGVELVPTHVDGLWPAVAEGRQVGDLVAHAAEAVAERYAEVLPPATTARLVELGVSSLEVADGWLVATAAWLASDAQPGEWRRTEDLLELLAELRDRLAAL</sequence>
<evidence type="ECO:0000313" key="3">
    <source>
        <dbReference type="Proteomes" id="UP000435304"/>
    </source>
</evidence>
<keyword evidence="1" id="KW-0472">Membrane</keyword>
<proteinExistence type="predicted"/>
<accession>A0A6A9UTW8</accession>
<dbReference type="RefSeq" id="WP_156607238.1">
    <property type="nucleotide sequence ID" value="NZ_WPCU01000003.1"/>
</dbReference>
<comment type="caution">
    <text evidence="2">The sequence shown here is derived from an EMBL/GenBank/DDBJ whole genome shotgun (WGS) entry which is preliminary data.</text>
</comment>
<dbReference type="AlphaFoldDB" id="A0A6A9UTW8"/>
<evidence type="ECO:0000256" key="1">
    <source>
        <dbReference type="SAM" id="Phobius"/>
    </source>
</evidence>
<keyword evidence="3" id="KW-1185">Reference proteome</keyword>
<dbReference type="Proteomes" id="UP000435304">
    <property type="component" value="Unassembled WGS sequence"/>
</dbReference>
<organism evidence="2 3">
    <name type="scientific">Auraticoccus cholistanensis</name>
    <dbReference type="NCBI Taxonomy" id="2656650"/>
    <lineage>
        <taxon>Bacteria</taxon>
        <taxon>Bacillati</taxon>
        <taxon>Actinomycetota</taxon>
        <taxon>Actinomycetes</taxon>
        <taxon>Propionibacteriales</taxon>
        <taxon>Propionibacteriaceae</taxon>
        <taxon>Auraticoccus</taxon>
    </lineage>
</organism>
<evidence type="ECO:0008006" key="4">
    <source>
        <dbReference type="Google" id="ProtNLM"/>
    </source>
</evidence>